<dbReference type="EMBL" id="JACOGA010000008">
    <property type="protein sequence ID" value="MBC3873879.1"/>
    <property type="molecule type" value="Genomic_DNA"/>
</dbReference>
<dbReference type="SUPFAM" id="SSF89392">
    <property type="entry name" value="Prokaryotic lipoproteins and lipoprotein localization factors"/>
    <property type="match status" value="1"/>
</dbReference>
<dbReference type="Proteomes" id="UP000624279">
    <property type="component" value="Unassembled WGS sequence"/>
</dbReference>
<evidence type="ECO:0000256" key="10">
    <source>
        <dbReference type="ARBA" id="ARBA00023186"/>
    </source>
</evidence>
<evidence type="ECO:0000256" key="12">
    <source>
        <dbReference type="ARBA" id="ARBA00023288"/>
    </source>
</evidence>
<evidence type="ECO:0000256" key="8">
    <source>
        <dbReference type="ARBA" id="ARBA00023136"/>
    </source>
</evidence>
<accession>A0ABR6YBZ6</accession>
<keyword evidence="10 13" id="KW-0143">Chaperone</keyword>
<keyword evidence="12 14" id="KW-0449">Lipoprotein</keyword>
<keyword evidence="7 13" id="KW-0653">Protein transport</keyword>
<evidence type="ECO:0000256" key="4">
    <source>
        <dbReference type="ARBA" id="ARBA00016202"/>
    </source>
</evidence>
<dbReference type="RefSeq" id="WP_186941915.1">
    <property type="nucleotide sequence ID" value="NZ_JACOGA010000008.1"/>
</dbReference>
<keyword evidence="9" id="KW-0564">Palmitate</keyword>
<comment type="similarity">
    <text evidence="2 13">Belongs to the LolB family.</text>
</comment>
<name>A0ABR6YBZ6_9BURK</name>
<protein>
    <recommendedName>
        <fullName evidence="4 13">Outer-membrane lipoprotein LolB</fullName>
    </recommendedName>
</protein>
<organism evidence="14 15">
    <name type="scientific">Undibacterium flavidum</name>
    <dbReference type="NCBI Taxonomy" id="2762297"/>
    <lineage>
        <taxon>Bacteria</taxon>
        <taxon>Pseudomonadati</taxon>
        <taxon>Pseudomonadota</taxon>
        <taxon>Betaproteobacteria</taxon>
        <taxon>Burkholderiales</taxon>
        <taxon>Oxalobacteraceae</taxon>
        <taxon>Undibacterium</taxon>
    </lineage>
</organism>
<dbReference type="InterPro" id="IPR029046">
    <property type="entry name" value="LolA/LolB/LppX"/>
</dbReference>
<dbReference type="Gene3D" id="2.50.20.10">
    <property type="entry name" value="Lipoprotein localisation LolA/LolB/LppX"/>
    <property type="match status" value="1"/>
</dbReference>
<keyword evidence="8 13" id="KW-0472">Membrane</keyword>
<keyword evidence="6" id="KW-0732">Signal</keyword>
<dbReference type="HAMAP" id="MF_00233">
    <property type="entry name" value="LolB"/>
    <property type="match status" value="1"/>
</dbReference>
<dbReference type="NCBIfam" id="TIGR00548">
    <property type="entry name" value="lolB"/>
    <property type="match status" value="1"/>
</dbReference>
<evidence type="ECO:0000256" key="3">
    <source>
        <dbReference type="ARBA" id="ARBA00011245"/>
    </source>
</evidence>
<comment type="function">
    <text evidence="13">Plays a critical role in the incorporation of lipoproteins in the outer membrane after they are released by the LolA protein.</text>
</comment>
<keyword evidence="15" id="KW-1185">Reference proteome</keyword>
<proteinExistence type="inferred from homology"/>
<comment type="subcellular location">
    <subcellularLocation>
        <location evidence="1">Cell outer membrane</location>
        <topology evidence="1">Lipid-anchor</topology>
    </subcellularLocation>
</comment>
<keyword evidence="5 13" id="KW-0813">Transport</keyword>
<evidence type="ECO:0000256" key="7">
    <source>
        <dbReference type="ARBA" id="ARBA00022927"/>
    </source>
</evidence>
<evidence type="ECO:0000313" key="15">
    <source>
        <dbReference type="Proteomes" id="UP000624279"/>
    </source>
</evidence>
<evidence type="ECO:0000256" key="13">
    <source>
        <dbReference type="HAMAP-Rule" id="MF_00233"/>
    </source>
</evidence>
<evidence type="ECO:0000256" key="5">
    <source>
        <dbReference type="ARBA" id="ARBA00022448"/>
    </source>
</evidence>
<evidence type="ECO:0000256" key="1">
    <source>
        <dbReference type="ARBA" id="ARBA00004459"/>
    </source>
</evidence>
<gene>
    <name evidence="13 14" type="primary">lolB</name>
    <name evidence="14" type="ORF">H8K55_09775</name>
</gene>
<dbReference type="InterPro" id="IPR004565">
    <property type="entry name" value="OM_lipoprot_LolB"/>
</dbReference>
<evidence type="ECO:0000256" key="11">
    <source>
        <dbReference type="ARBA" id="ARBA00023237"/>
    </source>
</evidence>
<comment type="caution">
    <text evidence="14">The sequence shown here is derived from an EMBL/GenBank/DDBJ whole genome shotgun (WGS) entry which is preliminary data.</text>
</comment>
<dbReference type="Pfam" id="PF03550">
    <property type="entry name" value="LolB"/>
    <property type="match status" value="1"/>
</dbReference>
<comment type="subunit">
    <text evidence="3 13">Monomer.</text>
</comment>
<evidence type="ECO:0000256" key="2">
    <source>
        <dbReference type="ARBA" id="ARBA00009696"/>
    </source>
</evidence>
<reference evidence="14 15" key="1">
    <citation type="submission" date="2020-08" db="EMBL/GenBank/DDBJ databases">
        <title>Novel species isolated from subtropical streams in China.</title>
        <authorList>
            <person name="Lu H."/>
        </authorList>
    </citation>
    <scope>NUCLEOTIDE SEQUENCE [LARGE SCALE GENOMIC DNA]</scope>
    <source>
        <strain evidence="14 15">LX15W</strain>
    </source>
</reference>
<dbReference type="CDD" id="cd16326">
    <property type="entry name" value="LolB"/>
    <property type="match status" value="1"/>
</dbReference>
<sequence>MTHLALYQASTKFITALKVLLLLSFGALLGACSTTKALNSAQQNQSRSLQPQVQLQGRISIQYQQNDQPQTVIVGFDWQQTPQDLHITLSSPLGQTIATIQENASGARLEQAKQEPKVAANIESLLIENLGWTIPVSGLKAWLQGFDLAANGQAIALPASDYYRLQSQGWQLDFVSWQADAGIIHPKRIDLYKNTEQVGEMKIRIVIEEWQ</sequence>
<keyword evidence="11 13" id="KW-0998">Cell outer membrane</keyword>
<evidence type="ECO:0000256" key="6">
    <source>
        <dbReference type="ARBA" id="ARBA00022729"/>
    </source>
</evidence>
<evidence type="ECO:0000256" key="9">
    <source>
        <dbReference type="ARBA" id="ARBA00023139"/>
    </source>
</evidence>
<evidence type="ECO:0000313" key="14">
    <source>
        <dbReference type="EMBL" id="MBC3873879.1"/>
    </source>
</evidence>